<keyword evidence="7" id="KW-0255">Endonuclease</keyword>
<dbReference type="InterPro" id="IPR026843">
    <property type="entry name" value="SbcD_C"/>
</dbReference>
<evidence type="ECO:0000259" key="9">
    <source>
        <dbReference type="Pfam" id="PF12320"/>
    </source>
</evidence>
<evidence type="ECO:0000259" key="8">
    <source>
        <dbReference type="Pfam" id="PF00149"/>
    </source>
</evidence>
<comment type="function">
    <text evidence="7">SbcCD cleaves DNA hairpin structures. These structures can inhibit DNA replication and are intermediates in certain DNA recombination reactions. The complex acts as a 3'-&gt;5' double strand exonuclease that can open hairpins. It also has a 5' single-strand endonuclease activity.</text>
</comment>
<evidence type="ECO:0000256" key="4">
    <source>
        <dbReference type="ARBA" id="ARBA00022722"/>
    </source>
</evidence>
<evidence type="ECO:0000313" key="11">
    <source>
        <dbReference type="Proteomes" id="UP000736583"/>
    </source>
</evidence>
<dbReference type="PANTHER" id="PTHR30337">
    <property type="entry name" value="COMPONENT OF ATP-DEPENDENT DSDNA EXONUCLEASE"/>
    <property type="match status" value="1"/>
</dbReference>
<keyword evidence="7" id="KW-0233">DNA recombination</keyword>
<comment type="similarity">
    <text evidence="1 7">Belongs to the SbcD family.</text>
</comment>
<dbReference type="InterPro" id="IPR050535">
    <property type="entry name" value="DNA_Repair-Maintenance_Comp"/>
</dbReference>
<dbReference type="InterPro" id="IPR041796">
    <property type="entry name" value="Mre11_N"/>
</dbReference>
<evidence type="ECO:0000256" key="5">
    <source>
        <dbReference type="ARBA" id="ARBA00022801"/>
    </source>
</evidence>
<evidence type="ECO:0000313" key="10">
    <source>
        <dbReference type="EMBL" id="MBU5593421.1"/>
    </source>
</evidence>
<evidence type="ECO:0000256" key="3">
    <source>
        <dbReference type="ARBA" id="ARBA00013365"/>
    </source>
</evidence>
<dbReference type="Pfam" id="PF12320">
    <property type="entry name" value="SbcD_C"/>
    <property type="match status" value="1"/>
</dbReference>
<dbReference type="RefSeq" id="WP_216458075.1">
    <property type="nucleotide sequence ID" value="NZ_JAHLQL010000010.1"/>
</dbReference>
<keyword evidence="6 7" id="KW-0269">Exonuclease</keyword>
<evidence type="ECO:0000256" key="6">
    <source>
        <dbReference type="ARBA" id="ARBA00022839"/>
    </source>
</evidence>
<dbReference type="InterPro" id="IPR004593">
    <property type="entry name" value="SbcD"/>
</dbReference>
<dbReference type="GO" id="GO:0004527">
    <property type="term" value="F:exonuclease activity"/>
    <property type="evidence" value="ECO:0007669"/>
    <property type="project" value="UniProtKB-KW"/>
</dbReference>
<evidence type="ECO:0000256" key="2">
    <source>
        <dbReference type="ARBA" id="ARBA00011322"/>
    </source>
</evidence>
<gene>
    <name evidence="7" type="primary">sbcD</name>
    <name evidence="10" type="ORF">KQI89_16895</name>
</gene>
<feature type="domain" description="Nuclease SbcCD subunit D C-terminal" evidence="9">
    <location>
        <begin position="291"/>
        <end position="380"/>
    </location>
</feature>
<name>A0ABS6F4H9_9CLOT</name>
<evidence type="ECO:0000256" key="1">
    <source>
        <dbReference type="ARBA" id="ARBA00010555"/>
    </source>
</evidence>
<dbReference type="EMBL" id="JAHLQL010000010">
    <property type="protein sequence ID" value="MBU5593421.1"/>
    <property type="molecule type" value="Genomic_DNA"/>
</dbReference>
<sequence>MRIIHTSDWHLGKYLDGIKNSRLEEQKMFLEEFIDIVEKEKADMIIIAGDIYDNGNPPAKAERLFYDTLKKLSNDGKRPIIVIAGNHDNPERLMAVSPLTSEYGIIILGTPKNYVEKGEYGSCKVLDSGESFIEIELNGERAVILALPYPSEKRLNEVFIFEDNDKERMMSYSEKIGEIFSNLSEKYREDTINLAVSHIFVNGGITSDSERSIELGGSLAVNVENLPKNAQYIALGHLHKPQRVGNTKNAYYSGSPIQYSKSEINYSKSVYKVEVTAGEEAKVEKILLRNYKPIEIWKCESVSEAIEKCKENSNRDVWVYLKIKTEEYINQEYIKLMNEYKKDIIEIIPDITSKEEEIEEIEDIREKSMGELFKEFYSNQRGYNISEELLELFLSIVNEEEEEE</sequence>
<dbReference type="Pfam" id="PF00149">
    <property type="entry name" value="Metallophos"/>
    <property type="match status" value="1"/>
</dbReference>
<dbReference type="CDD" id="cd00840">
    <property type="entry name" value="MPP_Mre11_N"/>
    <property type="match status" value="1"/>
</dbReference>
<protein>
    <recommendedName>
        <fullName evidence="3 7">Nuclease SbcCD subunit D</fullName>
    </recommendedName>
</protein>
<keyword evidence="5 7" id="KW-0378">Hydrolase</keyword>
<dbReference type="InterPro" id="IPR004843">
    <property type="entry name" value="Calcineurin-like_PHP"/>
</dbReference>
<comment type="caution">
    <text evidence="10">The sequence shown here is derived from an EMBL/GenBank/DDBJ whole genome shotgun (WGS) entry which is preliminary data.</text>
</comment>
<proteinExistence type="inferred from homology"/>
<evidence type="ECO:0000256" key="7">
    <source>
        <dbReference type="RuleBase" id="RU363069"/>
    </source>
</evidence>
<dbReference type="PANTHER" id="PTHR30337:SF0">
    <property type="entry name" value="NUCLEASE SBCCD SUBUNIT D"/>
    <property type="match status" value="1"/>
</dbReference>
<dbReference type="Proteomes" id="UP000736583">
    <property type="component" value="Unassembled WGS sequence"/>
</dbReference>
<keyword evidence="7" id="KW-0235">DNA replication</keyword>
<dbReference type="NCBIfam" id="TIGR00619">
    <property type="entry name" value="sbcd"/>
    <property type="match status" value="1"/>
</dbReference>
<feature type="domain" description="Calcineurin-like phosphoesterase" evidence="8">
    <location>
        <begin position="1"/>
        <end position="241"/>
    </location>
</feature>
<organism evidence="10 11">
    <name type="scientific">Clostridium simiarum</name>
    <dbReference type="NCBI Taxonomy" id="2841506"/>
    <lineage>
        <taxon>Bacteria</taxon>
        <taxon>Bacillati</taxon>
        <taxon>Bacillota</taxon>
        <taxon>Clostridia</taxon>
        <taxon>Eubacteriales</taxon>
        <taxon>Clostridiaceae</taxon>
        <taxon>Clostridium</taxon>
    </lineage>
</organism>
<keyword evidence="4 7" id="KW-0540">Nuclease</keyword>
<comment type="subunit">
    <text evidence="2 7">Heterodimer of SbcC and SbcD.</text>
</comment>
<accession>A0ABS6F4H9</accession>
<keyword evidence="11" id="KW-1185">Reference proteome</keyword>
<reference evidence="10 11" key="1">
    <citation type="submission" date="2021-06" db="EMBL/GenBank/DDBJ databases">
        <authorList>
            <person name="Sun Q."/>
            <person name="Li D."/>
        </authorList>
    </citation>
    <scope>NUCLEOTIDE SEQUENCE [LARGE SCALE GENOMIC DNA]</scope>
    <source>
        <strain evidence="10 11">MSJ-4</strain>
    </source>
</reference>